<keyword evidence="2" id="KW-0575">Peroxidase</keyword>
<dbReference type="RefSeq" id="WP_106160604.1">
    <property type="nucleotide sequence ID" value="NZ_PVTT01000002.1"/>
</dbReference>
<dbReference type="OrthoDB" id="9801997at2"/>
<dbReference type="EMBL" id="PVTT01000002">
    <property type="protein sequence ID" value="PRY92955.1"/>
    <property type="molecule type" value="Genomic_DNA"/>
</dbReference>
<sequence length="198" mass="21327">MAIARPLDEDEMDPALREEVQFFKGPLGVIPGSVRTMAHRPEVAQAFTALNVAVMRGTGSVTPELKRLIGYASSFASGCMYCQAHMILASERFGASEERLAGVFDFEGSDAFDGAEKAALAFARAASAVPNAVTPALEARLREHWDEGARVEIMAVVALFGWLNRWNDSMGTALEDLPRSRGEGRLSEATGWAVGKHG</sequence>
<dbReference type="AlphaFoldDB" id="A0A2T0X238"/>
<dbReference type="Gene3D" id="1.20.1290.10">
    <property type="entry name" value="AhpD-like"/>
    <property type="match status" value="1"/>
</dbReference>
<keyword evidence="3" id="KW-1185">Reference proteome</keyword>
<dbReference type="PANTHER" id="PTHR35446">
    <property type="entry name" value="SI:CH211-175M2.5"/>
    <property type="match status" value="1"/>
</dbReference>
<proteinExistence type="predicted"/>
<accession>A0A2T0X238</accession>
<dbReference type="SUPFAM" id="SSF69118">
    <property type="entry name" value="AhpD-like"/>
    <property type="match status" value="1"/>
</dbReference>
<gene>
    <name evidence="2" type="ORF">BCF33_1819</name>
</gene>
<dbReference type="Proteomes" id="UP000238801">
    <property type="component" value="Unassembled WGS sequence"/>
</dbReference>
<reference evidence="2 3" key="1">
    <citation type="submission" date="2018-03" db="EMBL/GenBank/DDBJ databases">
        <title>Genomic Encyclopedia of Archaeal and Bacterial Type Strains, Phase II (KMG-II): from individual species to whole genera.</title>
        <authorList>
            <person name="Goeker M."/>
        </authorList>
    </citation>
    <scope>NUCLEOTIDE SEQUENCE [LARGE SCALE GENOMIC DNA]</scope>
    <source>
        <strain evidence="2 3">DSM 29318</strain>
    </source>
</reference>
<keyword evidence="2" id="KW-0560">Oxidoreductase</keyword>
<feature type="domain" description="Carboxymuconolactone decarboxylase-like" evidence="1">
    <location>
        <begin position="41"/>
        <end position="124"/>
    </location>
</feature>
<evidence type="ECO:0000259" key="1">
    <source>
        <dbReference type="Pfam" id="PF02627"/>
    </source>
</evidence>
<dbReference type="GO" id="GO:0051920">
    <property type="term" value="F:peroxiredoxin activity"/>
    <property type="evidence" value="ECO:0007669"/>
    <property type="project" value="InterPro"/>
</dbReference>
<dbReference type="PANTHER" id="PTHR35446:SF2">
    <property type="entry name" value="CARBOXYMUCONOLACTONE DECARBOXYLASE-LIKE DOMAIN-CONTAINING PROTEIN"/>
    <property type="match status" value="1"/>
</dbReference>
<organism evidence="2 3">
    <name type="scientific">Hasllibacter halocynthiae</name>
    <dbReference type="NCBI Taxonomy" id="595589"/>
    <lineage>
        <taxon>Bacteria</taxon>
        <taxon>Pseudomonadati</taxon>
        <taxon>Pseudomonadota</taxon>
        <taxon>Alphaproteobacteria</taxon>
        <taxon>Rhodobacterales</taxon>
        <taxon>Roseobacteraceae</taxon>
        <taxon>Hasllibacter</taxon>
    </lineage>
</organism>
<evidence type="ECO:0000313" key="3">
    <source>
        <dbReference type="Proteomes" id="UP000238801"/>
    </source>
</evidence>
<evidence type="ECO:0000313" key="2">
    <source>
        <dbReference type="EMBL" id="PRY92955.1"/>
    </source>
</evidence>
<protein>
    <submittedName>
        <fullName evidence="2">Putative peroxidase-related enzyme</fullName>
    </submittedName>
</protein>
<comment type="caution">
    <text evidence="2">The sequence shown here is derived from an EMBL/GenBank/DDBJ whole genome shotgun (WGS) entry which is preliminary data.</text>
</comment>
<dbReference type="InterPro" id="IPR003779">
    <property type="entry name" value="CMD-like"/>
</dbReference>
<dbReference type="InterPro" id="IPR029032">
    <property type="entry name" value="AhpD-like"/>
</dbReference>
<dbReference type="Pfam" id="PF02627">
    <property type="entry name" value="CMD"/>
    <property type="match status" value="1"/>
</dbReference>
<name>A0A2T0X238_9RHOB</name>